<protein>
    <submittedName>
        <fullName evidence="2">Uncharacterized protein</fullName>
    </submittedName>
</protein>
<dbReference type="EMBL" id="JAPWTK010000050">
    <property type="protein sequence ID" value="KAJ8954166.1"/>
    <property type="molecule type" value="Genomic_DNA"/>
</dbReference>
<feature type="transmembrane region" description="Helical" evidence="1">
    <location>
        <begin position="184"/>
        <end position="203"/>
    </location>
</feature>
<keyword evidence="1" id="KW-0472">Membrane</keyword>
<proteinExistence type="predicted"/>
<keyword evidence="3" id="KW-1185">Reference proteome</keyword>
<accession>A0AAV8YTZ1</accession>
<dbReference type="GO" id="GO:0005886">
    <property type="term" value="C:plasma membrane"/>
    <property type="evidence" value="ECO:0007669"/>
    <property type="project" value="TreeGrafter"/>
</dbReference>
<keyword evidence="1" id="KW-0812">Transmembrane</keyword>
<dbReference type="PANTHER" id="PTHR21092">
    <property type="entry name" value="NICASTRIN"/>
    <property type="match status" value="1"/>
</dbReference>
<organism evidence="2 3">
    <name type="scientific">Aromia moschata</name>
    <dbReference type="NCBI Taxonomy" id="1265417"/>
    <lineage>
        <taxon>Eukaryota</taxon>
        <taxon>Metazoa</taxon>
        <taxon>Ecdysozoa</taxon>
        <taxon>Arthropoda</taxon>
        <taxon>Hexapoda</taxon>
        <taxon>Insecta</taxon>
        <taxon>Pterygota</taxon>
        <taxon>Neoptera</taxon>
        <taxon>Endopterygota</taxon>
        <taxon>Coleoptera</taxon>
        <taxon>Polyphaga</taxon>
        <taxon>Cucujiformia</taxon>
        <taxon>Chrysomeloidea</taxon>
        <taxon>Cerambycidae</taxon>
        <taxon>Cerambycinae</taxon>
        <taxon>Callichromatini</taxon>
        <taxon>Aromia</taxon>
    </lineage>
</organism>
<dbReference type="InterPro" id="IPR008710">
    <property type="entry name" value="Nicastrin"/>
</dbReference>
<evidence type="ECO:0000256" key="1">
    <source>
        <dbReference type="SAM" id="Phobius"/>
    </source>
</evidence>
<dbReference type="GO" id="GO:0007220">
    <property type="term" value="P:Notch receptor processing"/>
    <property type="evidence" value="ECO:0007669"/>
    <property type="project" value="TreeGrafter"/>
</dbReference>
<reference evidence="2" key="1">
    <citation type="journal article" date="2023" name="Insect Mol. Biol.">
        <title>Genome sequencing provides insights into the evolution of gene families encoding plant cell wall-degrading enzymes in longhorned beetles.</title>
        <authorList>
            <person name="Shin N.R."/>
            <person name="Okamura Y."/>
            <person name="Kirsch R."/>
            <person name="Pauchet Y."/>
        </authorList>
    </citation>
    <scope>NUCLEOTIDE SEQUENCE</scope>
    <source>
        <strain evidence="2">AMC_N1</strain>
    </source>
</reference>
<gene>
    <name evidence="2" type="ORF">NQ318_005760</name>
</gene>
<dbReference type="GO" id="GO:0016485">
    <property type="term" value="P:protein processing"/>
    <property type="evidence" value="ECO:0007669"/>
    <property type="project" value="InterPro"/>
</dbReference>
<name>A0AAV8YTZ1_9CUCU</name>
<dbReference type="Proteomes" id="UP001162162">
    <property type="component" value="Unassembled WGS sequence"/>
</dbReference>
<comment type="caution">
    <text evidence="2">The sequence shown here is derived from an EMBL/GenBank/DDBJ whole genome shotgun (WGS) entry which is preliminary data.</text>
</comment>
<evidence type="ECO:0000313" key="3">
    <source>
        <dbReference type="Proteomes" id="UP001162162"/>
    </source>
</evidence>
<dbReference type="AlphaFoldDB" id="A0AAV8YTZ1"/>
<sequence length="223" mass="25119">MSQMLARSVYQEVTNRTYSGSETADVVMVDELFHCYLDDLNCKLYSAVQKHERINSGHQRLRSCPVGRAASTWASITFRTSSTTLTALTLDWFVGDVEGEGNINCTNRPRSYAFHYYNMSKSLTELNVTLCYRVTGNTTDAISPAFIIPDYDWSSGLYSSWTESSWAELSMRMFLKPSCTHEKMTIAIGSISMILSFALVYFVKSRSHILFTPPLATEAPTDC</sequence>
<keyword evidence="1" id="KW-1133">Transmembrane helix</keyword>
<evidence type="ECO:0000313" key="2">
    <source>
        <dbReference type="EMBL" id="KAJ8954166.1"/>
    </source>
</evidence>
<dbReference type="PANTHER" id="PTHR21092:SF0">
    <property type="entry name" value="NICASTRIN"/>
    <property type="match status" value="1"/>
</dbReference>